<feature type="compositionally biased region" description="Basic and acidic residues" evidence="7">
    <location>
        <begin position="7"/>
        <end position="16"/>
    </location>
</feature>
<reference evidence="9 10" key="1">
    <citation type="journal article" date="2019" name="Nat. Microbiol.">
        <title>Mediterranean grassland soil C-N compound turnover is dependent on rainfall and depth, and is mediated by genomically divergent microorganisms.</title>
        <authorList>
            <person name="Diamond S."/>
            <person name="Andeer P.F."/>
            <person name="Li Z."/>
            <person name="Crits-Christoph A."/>
            <person name="Burstein D."/>
            <person name="Anantharaman K."/>
            <person name="Lane K.R."/>
            <person name="Thomas B.C."/>
            <person name="Pan C."/>
            <person name="Northen T.R."/>
            <person name="Banfield J.F."/>
        </authorList>
    </citation>
    <scope>NUCLEOTIDE SEQUENCE [LARGE SCALE GENOMIC DNA]</scope>
    <source>
        <strain evidence="9">NP_1</strain>
    </source>
</reference>
<sequence length="197" mass="20883">MTTGNKGTREQGNKETKKTRKNHGGSPRSLDPSIPRSRDLTHVDAHGRVQMVNVSDKPATLRQAVARGEVRMTPQALGKIKANAIAKGDVLAVAHVAAVMAAKRTDELIPLAHPLPLTGVDVSFVLKEEASTVEIAAVVSTVAPTGVEMEALAAVSAAALTIYDMCKAVDRGMTIERIRLVSKIGGRSGDYRRAGEL</sequence>
<dbReference type="Pfam" id="PF01967">
    <property type="entry name" value="MoaC"/>
    <property type="match status" value="1"/>
</dbReference>
<dbReference type="InterPro" id="IPR036522">
    <property type="entry name" value="MoaC_sf"/>
</dbReference>
<dbReference type="PANTHER" id="PTHR22960">
    <property type="entry name" value="MOLYBDOPTERIN COFACTOR SYNTHESIS PROTEIN A"/>
    <property type="match status" value="1"/>
</dbReference>
<comment type="catalytic activity">
    <reaction evidence="1 6">
        <text>(8S)-3',8-cyclo-7,8-dihydroguanosine 5'-triphosphate = cyclic pyranopterin phosphate + diphosphate</text>
        <dbReference type="Rhea" id="RHEA:49580"/>
        <dbReference type="ChEBI" id="CHEBI:33019"/>
        <dbReference type="ChEBI" id="CHEBI:59648"/>
        <dbReference type="ChEBI" id="CHEBI:131766"/>
        <dbReference type="EC" id="4.6.1.17"/>
    </reaction>
</comment>
<dbReference type="Proteomes" id="UP000315217">
    <property type="component" value="Unassembled WGS sequence"/>
</dbReference>
<dbReference type="UniPathway" id="UPA00344"/>
<feature type="region of interest" description="Disordered" evidence="7">
    <location>
        <begin position="1"/>
        <end position="44"/>
    </location>
</feature>
<dbReference type="SUPFAM" id="SSF55040">
    <property type="entry name" value="Molybdenum cofactor biosynthesis protein C, MoaC"/>
    <property type="match status" value="1"/>
</dbReference>
<dbReference type="GO" id="GO:0006777">
    <property type="term" value="P:Mo-molybdopterin cofactor biosynthetic process"/>
    <property type="evidence" value="ECO:0007669"/>
    <property type="project" value="UniProtKB-UniRule"/>
</dbReference>
<evidence type="ECO:0000256" key="5">
    <source>
        <dbReference type="ARBA" id="ARBA00023239"/>
    </source>
</evidence>
<keyword evidence="4 6" id="KW-0501">Molybdenum cofactor biosynthesis</keyword>
<evidence type="ECO:0000256" key="4">
    <source>
        <dbReference type="ARBA" id="ARBA00023150"/>
    </source>
</evidence>
<protein>
    <recommendedName>
        <fullName evidence="3 6">Cyclic pyranopterin monophosphate synthase</fullName>
        <ecNumber evidence="3 6">4.6.1.17</ecNumber>
    </recommendedName>
    <alternativeName>
        <fullName evidence="6">Molybdenum cofactor biosynthesis protein C</fullName>
    </alternativeName>
</protein>
<feature type="binding site" evidence="6">
    <location>
        <begin position="111"/>
        <end position="113"/>
    </location>
    <ligand>
        <name>substrate</name>
    </ligand>
</feature>
<evidence type="ECO:0000313" key="9">
    <source>
        <dbReference type="EMBL" id="TMJ11368.1"/>
    </source>
</evidence>
<comment type="pathway">
    <text evidence="2 6">Cofactor biosynthesis; molybdopterin biosynthesis.</text>
</comment>
<evidence type="ECO:0000259" key="8">
    <source>
        <dbReference type="Pfam" id="PF01967"/>
    </source>
</evidence>
<dbReference type="InterPro" id="IPR023045">
    <property type="entry name" value="MoaC"/>
</dbReference>
<proteinExistence type="inferred from homology"/>
<evidence type="ECO:0000256" key="3">
    <source>
        <dbReference type="ARBA" id="ARBA00012575"/>
    </source>
</evidence>
<comment type="function">
    <text evidence="6">Catalyzes the conversion of (8S)-3',8-cyclo-7,8-dihydroguanosine 5'-triphosphate to cyclic pyranopterin monophosphate (cPMP).</text>
</comment>
<organism evidence="9 10">
    <name type="scientific">Candidatus Segetimicrobium genomatis</name>
    <dbReference type="NCBI Taxonomy" id="2569760"/>
    <lineage>
        <taxon>Bacteria</taxon>
        <taxon>Bacillati</taxon>
        <taxon>Candidatus Sysuimicrobiota</taxon>
        <taxon>Candidatus Sysuimicrobiia</taxon>
        <taxon>Candidatus Sysuimicrobiales</taxon>
        <taxon>Candidatus Segetimicrobiaceae</taxon>
        <taxon>Candidatus Segetimicrobium</taxon>
    </lineage>
</organism>
<comment type="caution">
    <text evidence="9">The sequence shown here is derived from an EMBL/GenBank/DDBJ whole genome shotgun (WGS) entry which is preliminary data.</text>
</comment>
<keyword evidence="5 6" id="KW-0456">Lyase</keyword>
<accession>A0A537LTL2</accession>
<dbReference type="InterPro" id="IPR050105">
    <property type="entry name" value="MoCo_biosynth_MoaA/MoaC"/>
</dbReference>
<comment type="similarity">
    <text evidence="6">Belongs to the MoaC family.</text>
</comment>
<dbReference type="GO" id="GO:0061799">
    <property type="term" value="F:cyclic pyranopterin monophosphate synthase activity"/>
    <property type="evidence" value="ECO:0007669"/>
    <property type="project" value="UniProtKB-UniRule"/>
</dbReference>
<comment type="subunit">
    <text evidence="6">Homohexamer; trimer of dimers.</text>
</comment>
<dbReference type="HAMAP" id="MF_01224_B">
    <property type="entry name" value="MoaC_B"/>
    <property type="match status" value="1"/>
</dbReference>
<dbReference type="AlphaFoldDB" id="A0A537LTL2"/>
<name>A0A537LTL2_9BACT</name>
<dbReference type="InterPro" id="IPR002820">
    <property type="entry name" value="Mopterin_CF_biosynth-C_dom"/>
</dbReference>
<evidence type="ECO:0000256" key="6">
    <source>
        <dbReference type="HAMAP-Rule" id="MF_01224"/>
    </source>
</evidence>
<feature type="active site" evidence="6">
    <location>
        <position position="164"/>
    </location>
</feature>
<dbReference type="InterPro" id="IPR047594">
    <property type="entry name" value="MoaC_bact/euk"/>
</dbReference>
<dbReference type="NCBIfam" id="NF006870">
    <property type="entry name" value="PRK09364.1"/>
    <property type="match status" value="1"/>
</dbReference>
<dbReference type="PANTHER" id="PTHR22960:SF29">
    <property type="entry name" value="CYCLIC PYRANOPTERIN MONOPHOSPHATE SYNTHASE"/>
    <property type="match status" value="1"/>
</dbReference>
<evidence type="ECO:0000256" key="7">
    <source>
        <dbReference type="SAM" id="MobiDB-lite"/>
    </source>
</evidence>
<dbReference type="EMBL" id="VBAI01000070">
    <property type="protein sequence ID" value="TMJ11368.1"/>
    <property type="molecule type" value="Genomic_DNA"/>
</dbReference>
<dbReference type="NCBIfam" id="TIGR00581">
    <property type="entry name" value="moaC"/>
    <property type="match status" value="1"/>
</dbReference>
<dbReference type="Gene3D" id="3.30.70.640">
    <property type="entry name" value="Molybdopterin cofactor biosynthesis C (MoaC) domain"/>
    <property type="match status" value="1"/>
</dbReference>
<evidence type="ECO:0000313" key="10">
    <source>
        <dbReference type="Proteomes" id="UP000315217"/>
    </source>
</evidence>
<dbReference type="EC" id="4.6.1.17" evidence="3 6"/>
<evidence type="ECO:0000256" key="2">
    <source>
        <dbReference type="ARBA" id="ARBA00005046"/>
    </source>
</evidence>
<feature type="domain" description="Molybdopterin cofactor biosynthesis C (MoaC)" evidence="8">
    <location>
        <begin position="51"/>
        <end position="186"/>
    </location>
</feature>
<gene>
    <name evidence="6 9" type="primary">moaC</name>
    <name evidence="9" type="ORF">E6G98_05040</name>
</gene>
<feature type="binding site" evidence="6">
    <location>
        <begin position="149"/>
        <end position="150"/>
    </location>
    <ligand>
        <name>substrate</name>
    </ligand>
</feature>
<evidence type="ECO:0000256" key="1">
    <source>
        <dbReference type="ARBA" id="ARBA00001637"/>
    </source>
</evidence>